<name>A0A0D2I3N3_9EURO</name>
<dbReference type="GO" id="GO:0005886">
    <property type="term" value="C:plasma membrane"/>
    <property type="evidence" value="ECO:0007669"/>
    <property type="project" value="TreeGrafter"/>
</dbReference>
<evidence type="ECO:0000256" key="2">
    <source>
        <dbReference type="ARBA" id="ARBA00022692"/>
    </source>
</evidence>
<keyword evidence="2 5" id="KW-0812">Transmembrane</keyword>
<dbReference type="InterPro" id="IPR011701">
    <property type="entry name" value="MFS"/>
</dbReference>
<gene>
    <name evidence="6" type="ORF">Z518_10533</name>
</gene>
<keyword evidence="3 5" id="KW-1133">Transmembrane helix</keyword>
<dbReference type="SUPFAM" id="SSF103473">
    <property type="entry name" value="MFS general substrate transporter"/>
    <property type="match status" value="1"/>
</dbReference>
<accession>A0A0D2I3N3</accession>
<dbReference type="EMBL" id="KN847483">
    <property type="protein sequence ID" value="KIX00394.1"/>
    <property type="molecule type" value="Genomic_DNA"/>
</dbReference>
<dbReference type="HOGENOM" id="CLU_008455_13_5_1"/>
<evidence type="ECO:0000313" key="6">
    <source>
        <dbReference type="EMBL" id="KIX00394.1"/>
    </source>
</evidence>
<evidence type="ECO:0000256" key="4">
    <source>
        <dbReference type="ARBA" id="ARBA00023136"/>
    </source>
</evidence>
<dbReference type="PANTHER" id="PTHR23502:SF34">
    <property type="entry name" value="PROTEIN HOL1"/>
    <property type="match status" value="1"/>
</dbReference>
<feature type="transmembrane region" description="Helical" evidence="5">
    <location>
        <begin position="224"/>
        <end position="249"/>
    </location>
</feature>
<dbReference type="PANTHER" id="PTHR23502">
    <property type="entry name" value="MAJOR FACILITATOR SUPERFAMILY"/>
    <property type="match status" value="1"/>
</dbReference>
<evidence type="ECO:0000256" key="3">
    <source>
        <dbReference type="ARBA" id="ARBA00022989"/>
    </source>
</evidence>
<feature type="transmembrane region" description="Helical" evidence="5">
    <location>
        <begin position="63"/>
        <end position="85"/>
    </location>
</feature>
<protein>
    <recommendedName>
        <fullName evidence="8">Major facilitator superfamily (MFS) profile domain-containing protein</fullName>
    </recommendedName>
</protein>
<dbReference type="AlphaFoldDB" id="A0A0D2I3N3"/>
<dbReference type="InterPro" id="IPR036259">
    <property type="entry name" value="MFS_trans_sf"/>
</dbReference>
<evidence type="ECO:0000313" key="7">
    <source>
        <dbReference type="Proteomes" id="UP000053617"/>
    </source>
</evidence>
<proteinExistence type="predicted"/>
<evidence type="ECO:0008006" key="8">
    <source>
        <dbReference type="Google" id="ProtNLM"/>
    </source>
</evidence>
<feature type="transmembrane region" description="Helical" evidence="5">
    <location>
        <begin position="91"/>
        <end position="111"/>
    </location>
</feature>
<keyword evidence="4 5" id="KW-0472">Membrane</keyword>
<dbReference type="Proteomes" id="UP000053617">
    <property type="component" value="Unassembled WGS sequence"/>
</dbReference>
<feature type="transmembrane region" description="Helical" evidence="5">
    <location>
        <begin position="295"/>
        <end position="322"/>
    </location>
</feature>
<evidence type="ECO:0000256" key="1">
    <source>
        <dbReference type="ARBA" id="ARBA00004141"/>
    </source>
</evidence>
<feature type="transmembrane region" description="Helical" evidence="5">
    <location>
        <begin position="329"/>
        <end position="351"/>
    </location>
</feature>
<sequence>MEDDRCTSHVLLCSPFAVSGVGLPNPMRANLRRDFSSVLEQELVASLTITDIFFLHQRGKVMGIYNCTLSLGGAFGLVVFGMTLKTQDWRVIYWIAAALAGFCTLVMLFTIPETNYNRVNTVPRAVPIHTAAPPMSGASIDVKVSKPEDEDRLQELEELPSVPQPTTSKRKPYLQRMKILSPAGFTYLARGPLGYLINSVTIGMVVVLSSNFSTAFQTIYGFTAWQAGLTFVSNIIAAILAIFFAGHFSDWVADMLTQRNGGVRIPEMRLPARAVSAVTGPLACILYGVGFGEHLHWICPVIGIGLVAFTIVQSMNVSLVYILDSYHPIAGEVIVTQSTFKACFSFLLSFYTDPWVEKDGYLGAFGAMGGIVGAILLGFIPFFLYGDRLRRASWKWPVIRKMAHWSEDREVGE</sequence>
<feature type="transmembrane region" description="Helical" evidence="5">
    <location>
        <begin position="363"/>
        <end position="385"/>
    </location>
</feature>
<dbReference type="RefSeq" id="XP_013267530.1">
    <property type="nucleotide sequence ID" value="XM_013412076.1"/>
</dbReference>
<organism evidence="6 7">
    <name type="scientific">Rhinocladiella mackenziei CBS 650.93</name>
    <dbReference type="NCBI Taxonomy" id="1442369"/>
    <lineage>
        <taxon>Eukaryota</taxon>
        <taxon>Fungi</taxon>
        <taxon>Dikarya</taxon>
        <taxon>Ascomycota</taxon>
        <taxon>Pezizomycotina</taxon>
        <taxon>Eurotiomycetes</taxon>
        <taxon>Chaetothyriomycetidae</taxon>
        <taxon>Chaetothyriales</taxon>
        <taxon>Herpotrichiellaceae</taxon>
        <taxon>Rhinocladiella</taxon>
    </lineage>
</organism>
<dbReference type="OrthoDB" id="268400at2759"/>
<dbReference type="VEuPathDB" id="FungiDB:Z518_10533"/>
<dbReference type="Gene3D" id="1.20.1250.20">
    <property type="entry name" value="MFS general substrate transporter like domains"/>
    <property type="match status" value="1"/>
</dbReference>
<reference evidence="6 7" key="1">
    <citation type="submission" date="2015-01" db="EMBL/GenBank/DDBJ databases">
        <title>The Genome Sequence of Rhinocladiella mackenzie CBS 650.93.</title>
        <authorList>
            <consortium name="The Broad Institute Genomics Platform"/>
            <person name="Cuomo C."/>
            <person name="de Hoog S."/>
            <person name="Gorbushina A."/>
            <person name="Stielow B."/>
            <person name="Teixiera M."/>
            <person name="Abouelleil A."/>
            <person name="Chapman S.B."/>
            <person name="Priest M."/>
            <person name="Young S.K."/>
            <person name="Wortman J."/>
            <person name="Nusbaum C."/>
            <person name="Birren B."/>
        </authorList>
    </citation>
    <scope>NUCLEOTIDE SEQUENCE [LARGE SCALE GENOMIC DNA]</scope>
    <source>
        <strain evidence="6 7">CBS 650.93</strain>
    </source>
</reference>
<dbReference type="Pfam" id="PF07690">
    <property type="entry name" value="MFS_1"/>
    <property type="match status" value="1"/>
</dbReference>
<comment type="subcellular location">
    <subcellularLocation>
        <location evidence="1">Membrane</location>
        <topology evidence="1">Multi-pass membrane protein</topology>
    </subcellularLocation>
</comment>
<dbReference type="GeneID" id="25298604"/>
<evidence type="ECO:0000256" key="5">
    <source>
        <dbReference type="SAM" id="Phobius"/>
    </source>
</evidence>
<feature type="transmembrane region" description="Helical" evidence="5">
    <location>
        <begin position="270"/>
        <end position="289"/>
    </location>
</feature>
<feature type="transmembrane region" description="Helical" evidence="5">
    <location>
        <begin position="193"/>
        <end position="212"/>
    </location>
</feature>
<dbReference type="GO" id="GO:0022857">
    <property type="term" value="F:transmembrane transporter activity"/>
    <property type="evidence" value="ECO:0007669"/>
    <property type="project" value="InterPro"/>
</dbReference>
<keyword evidence="7" id="KW-1185">Reference proteome</keyword>